<dbReference type="Gene3D" id="3.30.420.280">
    <property type="match status" value="1"/>
</dbReference>
<sequence length="501" mass="56979">MNATTPRFPGYLLAAPEGEIAEKYATFVMLGEPSYIRRYTEVHFVGAVGTAKTSALCDSIIISALEYPGARIALVRDYREYLYKSSYQTLIERAKSLVKDGLFEPIVSRDMVRVWAGGKDNPTEASEIHLFGLDSPKAADSLVGNEWFRIYVDQAERVEESLVAQAFLRLRQKVYHKATGELGFNCMKLTSNLDKGRNWIWRRCVPGSRTFEELPDMYEREVEGEVHGKRVKAYRLYIRGHYGENKSINPLYDTAVLLAGTQAKRFITDEPISGSGLVFPDFNEEIHGFETSSDFANLPVYVGLDPGVRHPTYACAGVVRPDGPLEIVREYMWPLPDRFGEPRSAKQHAQAIARMLNDMHNRGAVEFRVFADPTLWRRDHDLSTAADDYLEAFSRLPFEVALIPAVRDRRNSIERGVSRIQDRLLGRDAFGTPLLRISRRDCPNAFAMFGEVSYDQVSRDVPFVVDVFDGVRYLVMNVPDSAHYQSRERESDYRPQGLMWA</sequence>
<name>A0A2U7PAK0_9VIRU</name>
<accession>A0A2U7PAK0</accession>
<dbReference type="InterPro" id="IPR027417">
    <property type="entry name" value="P-loop_NTPase"/>
</dbReference>
<dbReference type="EMBL" id="MF098557">
    <property type="protein sequence ID" value="ASV43925.1"/>
    <property type="molecule type" value="Genomic_DNA"/>
</dbReference>
<evidence type="ECO:0000313" key="1">
    <source>
        <dbReference type="EMBL" id="ASV43925.1"/>
    </source>
</evidence>
<protein>
    <recommendedName>
        <fullName evidence="2">Terminase large subunit</fullName>
    </recommendedName>
</protein>
<proteinExistence type="predicted"/>
<dbReference type="Gene3D" id="3.40.50.300">
    <property type="entry name" value="P-loop containing nucleotide triphosphate hydrolases"/>
    <property type="match status" value="1"/>
</dbReference>
<reference evidence="1" key="1">
    <citation type="submission" date="2017-05" db="EMBL/GenBank/DDBJ databases">
        <title>The virome of a scalding spring: bacteriophages and archaeal viruses share the pool.</title>
        <authorList>
            <person name="Zablocki O.D.J."/>
            <person name="van Zyl L.J."/>
            <person name="Kirby B."/>
            <person name="Trindade M.I."/>
        </authorList>
    </citation>
    <scope>NUCLEOTIDE SEQUENCE</scope>
</reference>
<organism evidence="1">
    <name type="scientific">Hot spring virus BHS2</name>
    <dbReference type="NCBI Taxonomy" id="2024352"/>
    <lineage>
        <taxon>Viruses</taxon>
    </lineage>
</organism>
<evidence type="ECO:0008006" key="2">
    <source>
        <dbReference type="Google" id="ProtNLM"/>
    </source>
</evidence>